<accession>A0A7D9DFA9</accession>
<dbReference type="PANTHER" id="PTHR46900">
    <property type="entry name" value="TYROSINE-PROTEIN PHOSPHATASE NON-RECEPTOR TYPE 13"/>
    <property type="match status" value="1"/>
</dbReference>
<dbReference type="InterPro" id="IPR001478">
    <property type="entry name" value="PDZ"/>
</dbReference>
<organism evidence="1 2">
    <name type="scientific">Paramuricea clavata</name>
    <name type="common">Red gorgonian</name>
    <name type="synonym">Violescent sea-whip</name>
    <dbReference type="NCBI Taxonomy" id="317549"/>
    <lineage>
        <taxon>Eukaryota</taxon>
        <taxon>Metazoa</taxon>
        <taxon>Cnidaria</taxon>
        <taxon>Anthozoa</taxon>
        <taxon>Octocorallia</taxon>
        <taxon>Malacalcyonacea</taxon>
        <taxon>Plexauridae</taxon>
        <taxon>Paramuricea</taxon>
    </lineage>
</organism>
<dbReference type="InterPro" id="IPR052074">
    <property type="entry name" value="NonRcpt_TyrProt_Phosphatase"/>
</dbReference>
<dbReference type="Proteomes" id="UP001152795">
    <property type="component" value="Unassembled WGS sequence"/>
</dbReference>
<dbReference type="PROSITE" id="PS50106">
    <property type="entry name" value="PDZ"/>
    <property type="match status" value="1"/>
</dbReference>
<sequence length="93" mass="9961">MSDSKIVEIERNVGGSFGFSVIGGVDTELPPMVCALVHNGSAQLSGKIHVGDVLVEVNDECVSRLPAKKVVESLKLSPDTLKLRLRKGISIQF</sequence>
<dbReference type="SUPFAM" id="SSF50156">
    <property type="entry name" value="PDZ domain-like"/>
    <property type="match status" value="1"/>
</dbReference>
<dbReference type="CDD" id="cd00136">
    <property type="entry name" value="PDZ_canonical"/>
    <property type="match status" value="1"/>
</dbReference>
<comment type="caution">
    <text evidence="1">The sequence shown here is derived from an EMBL/GenBank/DDBJ whole genome shotgun (WGS) entry which is preliminary data.</text>
</comment>
<gene>
    <name evidence="1" type="ORF">PACLA_8A023869</name>
</gene>
<evidence type="ECO:0000313" key="2">
    <source>
        <dbReference type="Proteomes" id="UP001152795"/>
    </source>
</evidence>
<proteinExistence type="predicted"/>
<dbReference type="AlphaFoldDB" id="A0A7D9DFA9"/>
<dbReference type="SMART" id="SM00228">
    <property type="entry name" value="PDZ"/>
    <property type="match status" value="1"/>
</dbReference>
<dbReference type="InterPro" id="IPR036034">
    <property type="entry name" value="PDZ_sf"/>
</dbReference>
<evidence type="ECO:0000313" key="1">
    <source>
        <dbReference type="EMBL" id="CAB3983442.1"/>
    </source>
</evidence>
<name>A0A7D9DFA9_PARCT</name>
<protein>
    <submittedName>
        <fullName evidence="1">PH and SEC7 domain-containing 1-like isoform X2</fullName>
    </submittedName>
</protein>
<dbReference type="EMBL" id="CACRXK020000614">
    <property type="protein sequence ID" value="CAB3983442.1"/>
    <property type="molecule type" value="Genomic_DNA"/>
</dbReference>
<dbReference type="Pfam" id="PF00595">
    <property type="entry name" value="PDZ"/>
    <property type="match status" value="1"/>
</dbReference>
<dbReference type="Gene3D" id="2.30.42.10">
    <property type="match status" value="1"/>
</dbReference>
<dbReference type="OrthoDB" id="2157641at2759"/>
<keyword evidence="2" id="KW-1185">Reference proteome</keyword>
<feature type="non-terminal residue" evidence="1">
    <location>
        <position position="1"/>
    </location>
</feature>
<dbReference type="PANTHER" id="PTHR46900:SF2">
    <property type="entry name" value="TYROSINE-PROTEIN PHOSPHATASE NON-RECEPTOR TYPE 13"/>
    <property type="match status" value="1"/>
</dbReference>
<reference evidence="1" key="1">
    <citation type="submission" date="2020-04" db="EMBL/GenBank/DDBJ databases">
        <authorList>
            <person name="Alioto T."/>
            <person name="Alioto T."/>
            <person name="Gomez Garrido J."/>
        </authorList>
    </citation>
    <scope>NUCLEOTIDE SEQUENCE</scope>
    <source>
        <strain evidence="1">A484AB</strain>
    </source>
</reference>